<feature type="transmembrane region" description="Helical" evidence="10">
    <location>
        <begin position="30"/>
        <end position="48"/>
    </location>
</feature>
<protein>
    <submittedName>
        <fullName evidence="13">Sodium:proton antiporter</fullName>
    </submittedName>
</protein>
<dbReference type="EMBL" id="SSTI01000009">
    <property type="protein sequence ID" value="THG39120.1"/>
    <property type="molecule type" value="Genomic_DNA"/>
</dbReference>
<keyword evidence="14" id="KW-1185">Reference proteome</keyword>
<evidence type="ECO:0000256" key="4">
    <source>
        <dbReference type="ARBA" id="ARBA00022475"/>
    </source>
</evidence>
<keyword evidence="4" id="KW-1003">Cell membrane</keyword>
<dbReference type="Pfam" id="PF00999">
    <property type="entry name" value="Na_H_Exchanger"/>
    <property type="match status" value="1"/>
</dbReference>
<dbReference type="InterPro" id="IPR006153">
    <property type="entry name" value="Cation/H_exchanger_TM"/>
</dbReference>
<evidence type="ECO:0000256" key="9">
    <source>
        <dbReference type="SAM" id="MobiDB-lite"/>
    </source>
</evidence>
<dbReference type="SUPFAM" id="SSF51735">
    <property type="entry name" value="NAD(P)-binding Rossmann-fold domains"/>
    <property type="match status" value="1"/>
</dbReference>
<evidence type="ECO:0000313" key="14">
    <source>
        <dbReference type="Proteomes" id="UP000308038"/>
    </source>
</evidence>
<dbReference type="Proteomes" id="UP000308038">
    <property type="component" value="Unassembled WGS sequence"/>
</dbReference>
<evidence type="ECO:0000256" key="6">
    <source>
        <dbReference type="ARBA" id="ARBA00022989"/>
    </source>
</evidence>
<organism evidence="13 14">
    <name type="scientific">Sphingomonas olei</name>
    <dbReference type="NCBI Taxonomy" id="1886787"/>
    <lineage>
        <taxon>Bacteria</taxon>
        <taxon>Pseudomonadati</taxon>
        <taxon>Pseudomonadota</taxon>
        <taxon>Alphaproteobacteria</taxon>
        <taxon>Sphingomonadales</taxon>
        <taxon>Sphingomonadaceae</taxon>
        <taxon>Sphingomonas</taxon>
    </lineage>
</organism>
<dbReference type="Gene3D" id="1.20.1530.20">
    <property type="match status" value="1"/>
</dbReference>
<dbReference type="Gene3D" id="3.40.50.720">
    <property type="entry name" value="NAD(P)-binding Rossmann-like Domain"/>
    <property type="match status" value="1"/>
</dbReference>
<feature type="transmembrane region" description="Helical" evidence="10">
    <location>
        <begin position="184"/>
        <end position="206"/>
    </location>
</feature>
<proteinExistence type="predicted"/>
<keyword evidence="2" id="KW-0813">Transport</keyword>
<evidence type="ECO:0000256" key="2">
    <source>
        <dbReference type="ARBA" id="ARBA00022448"/>
    </source>
</evidence>
<name>A0ABY2QFY7_9SPHN</name>
<evidence type="ECO:0000256" key="8">
    <source>
        <dbReference type="ARBA" id="ARBA00023136"/>
    </source>
</evidence>
<feature type="transmembrane region" description="Helical" evidence="10">
    <location>
        <begin position="60"/>
        <end position="79"/>
    </location>
</feature>
<evidence type="ECO:0000256" key="10">
    <source>
        <dbReference type="SAM" id="Phobius"/>
    </source>
</evidence>
<reference evidence="13 14" key="1">
    <citation type="submission" date="2019-04" db="EMBL/GenBank/DDBJ databases">
        <title>Microbes associate with the intestines of laboratory mice.</title>
        <authorList>
            <person name="Navarre W."/>
            <person name="Wong E."/>
            <person name="Huang K.C."/>
            <person name="Tropini C."/>
            <person name="Ng K."/>
            <person name="Yu B."/>
        </authorList>
    </citation>
    <scope>NUCLEOTIDE SEQUENCE [LARGE SCALE GENOMIC DNA]</scope>
    <source>
        <strain evidence="13 14">NM83_B4-11</strain>
    </source>
</reference>
<feature type="transmembrane region" description="Helical" evidence="10">
    <location>
        <begin position="332"/>
        <end position="352"/>
    </location>
</feature>
<feature type="transmembrane region" description="Helical" evidence="10">
    <location>
        <begin position="272"/>
        <end position="292"/>
    </location>
</feature>
<evidence type="ECO:0000256" key="5">
    <source>
        <dbReference type="ARBA" id="ARBA00022692"/>
    </source>
</evidence>
<dbReference type="InterPro" id="IPR038770">
    <property type="entry name" value="Na+/solute_symporter_sf"/>
</dbReference>
<feature type="transmembrane region" description="Helical" evidence="10">
    <location>
        <begin position="364"/>
        <end position="388"/>
    </location>
</feature>
<evidence type="ECO:0000259" key="12">
    <source>
        <dbReference type="Pfam" id="PF02254"/>
    </source>
</evidence>
<dbReference type="RefSeq" id="WP_136451920.1">
    <property type="nucleotide sequence ID" value="NZ_SSTI01000009.1"/>
</dbReference>
<dbReference type="InterPro" id="IPR036291">
    <property type="entry name" value="NAD(P)-bd_dom_sf"/>
</dbReference>
<gene>
    <name evidence="13" type="ORF">E5988_12780</name>
</gene>
<sequence>MNHLAIVLTLVGLLGIGAQWIAWRTGLPAIALMLIAGLIAGPATGLIHPEEDFGALLEPAISLAVAVILFEGGLSLNLRELRHAEGAVHRLVLVGVPVGWVLGALACYYVAGLVWPVAILFAGILVVTGPTVVLPLLRQSSVAARPRAILKWEAIVNDPIGALCAVVTYEVLRQAGSGATIIDSLASLVLAAIVAGLMGYGVARLLGWALPRGYVPEYLKAPVILVAVIGTFVASNAIQQETGLLAVTVMGIALANMKLASLRDFLSFKENITIILVSGVFVLLSASLDLSVLRQFEWRFGLFLFALLFLVRPATVLISLAFSRIPWRERLFIGWIAPRGVVAIAITGLFALRLDELGYGDGSTLVALSFAVVVATIVAHGFTIGFFARALGLTAPSGRGVLIVGSTRWSLSLARALRGLGVGVTISDNSWQRLTAARAQGVPIYHGEILAEATEERLDLLQFGLLAATAENEAYNALVCSEFAPELGRDNVYQLGDAAGDDPRSLPDALRGRAMFRSGLGVEDVAWRERMGWTFAAATVEDVAGFTAAAATLPEEGGPLLLLRKDGSLRMFSHASAPTPSVGDTVLLYVPPDRVEDDFWHAIPAPEEATDGATDSAADRAGRPQETIA</sequence>
<evidence type="ECO:0000259" key="11">
    <source>
        <dbReference type="Pfam" id="PF00999"/>
    </source>
</evidence>
<feature type="transmembrane region" description="Helical" evidence="10">
    <location>
        <begin position="6"/>
        <end position="23"/>
    </location>
</feature>
<keyword evidence="8 10" id="KW-0472">Membrane</keyword>
<keyword evidence="3" id="KW-0050">Antiport</keyword>
<feature type="domain" description="Cation/H+ exchanger transmembrane" evidence="11">
    <location>
        <begin position="21"/>
        <end position="388"/>
    </location>
</feature>
<keyword evidence="6 10" id="KW-1133">Transmembrane helix</keyword>
<dbReference type="PANTHER" id="PTHR32507">
    <property type="entry name" value="NA(+)/H(+) ANTIPORTER 1"/>
    <property type="match status" value="1"/>
</dbReference>
<feature type="region of interest" description="Disordered" evidence="9">
    <location>
        <begin position="606"/>
        <end position="629"/>
    </location>
</feature>
<evidence type="ECO:0000256" key="3">
    <source>
        <dbReference type="ARBA" id="ARBA00022449"/>
    </source>
</evidence>
<keyword evidence="5 10" id="KW-0812">Transmembrane</keyword>
<feature type="transmembrane region" description="Helical" evidence="10">
    <location>
        <begin position="91"/>
        <end position="111"/>
    </location>
</feature>
<dbReference type="PANTHER" id="PTHR32507:SF0">
    <property type="entry name" value="NA(+)_H(+) ANTIPORTER 2-RELATED"/>
    <property type="match status" value="1"/>
</dbReference>
<feature type="transmembrane region" description="Helical" evidence="10">
    <location>
        <begin position="298"/>
        <end position="320"/>
    </location>
</feature>
<feature type="transmembrane region" description="Helical" evidence="10">
    <location>
        <begin position="218"/>
        <end position="238"/>
    </location>
</feature>
<comment type="caution">
    <text evidence="13">The sequence shown here is derived from an EMBL/GenBank/DDBJ whole genome shotgun (WGS) entry which is preliminary data.</text>
</comment>
<evidence type="ECO:0000256" key="7">
    <source>
        <dbReference type="ARBA" id="ARBA00023065"/>
    </source>
</evidence>
<feature type="domain" description="RCK N-terminal" evidence="12">
    <location>
        <begin position="401"/>
        <end position="481"/>
    </location>
</feature>
<feature type="transmembrane region" description="Helical" evidence="10">
    <location>
        <begin position="117"/>
        <end position="137"/>
    </location>
</feature>
<dbReference type="Pfam" id="PF02254">
    <property type="entry name" value="TrkA_N"/>
    <property type="match status" value="1"/>
</dbReference>
<evidence type="ECO:0000256" key="1">
    <source>
        <dbReference type="ARBA" id="ARBA00004651"/>
    </source>
</evidence>
<keyword evidence="7" id="KW-0406">Ion transport</keyword>
<evidence type="ECO:0000313" key="13">
    <source>
        <dbReference type="EMBL" id="THG39120.1"/>
    </source>
</evidence>
<comment type="subcellular location">
    <subcellularLocation>
        <location evidence="1">Cell membrane</location>
        <topology evidence="1">Multi-pass membrane protein</topology>
    </subcellularLocation>
</comment>
<dbReference type="InterPro" id="IPR003148">
    <property type="entry name" value="RCK_N"/>
</dbReference>
<accession>A0ABY2QFY7</accession>
<feature type="transmembrane region" description="Helical" evidence="10">
    <location>
        <begin position="244"/>
        <end position="260"/>
    </location>
</feature>